<feature type="compositionally biased region" description="Polar residues" evidence="1">
    <location>
        <begin position="75"/>
        <end position="87"/>
    </location>
</feature>
<dbReference type="CDD" id="cd00093">
    <property type="entry name" value="HTH_XRE"/>
    <property type="match status" value="1"/>
</dbReference>
<dbReference type="GO" id="GO:0003677">
    <property type="term" value="F:DNA binding"/>
    <property type="evidence" value="ECO:0007669"/>
    <property type="project" value="InterPro"/>
</dbReference>
<dbReference type="SUPFAM" id="SSF47413">
    <property type="entry name" value="lambda repressor-like DNA-binding domains"/>
    <property type="match status" value="1"/>
</dbReference>
<feature type="region of interest" description="Disordered" evidence="1">
    <location>
        <begin position="75"/>
        <end position="98"/>
    </location>
</feature>
<dbReference type="RefSeq" id="WP_074784987.1">
    <property type="nucleotide sequence ID" value="NZ_FOBO01000003.1"/>
</dbReference>
<dbReference type="InterPro" id="IPR001387">
    <property type="entry name" value="Cro/C1-type_HTH"/>
</dbReference>
<dbReference type="PROSITE" id="PS50943">
    <property type="entry name" value="HTH_CROC1"/>
    <property type="match status" value="1"/>
</dbReference>
<sequence>MKQSTETLAWAEKIGAHIRSRRRSLGLSLEDLSRLSGSTVPTLSHIERGTRDLKLSTLVSLSLALRTELPTLFQADTLSPAKTTSPDPGQDGYDLEDD</sequence>
<gene>
    <name evidence="3" type="ORF">SAMN04488077_1034</name>
</gene>
<dbReference type="InterPro" id="IPR010982">
    <property type="entry name" value="Lambda_DNA-bd_dom_sf"/>
</dbReference>
<dbReference type="Proteomes" id="UP000182160">
    <property type="component" value="Unassembled WGS sequence"/>
</dbReference>
<dbReference type="AlphaFoldDB" id="A0A1H7WI77"/>
<evidence type="ECO:0000313" key="4">
    <source>
        <dbReference type="Proteomes" id="UP000182160"/>
    </source>
</evidence>
<name>A0A1H7WI77_9RHOB</name>
<feature type="domain" description="HTH cro/C1-type" evidence="2">
    <location>
        <begin position="18"/>
        <end position="72"/>
    </location>
</feature>
<evidence type="ECO:0000256" key="1">
    <source>
        <dbReference type="SAM" id="MobiDB-lite"/>
    </source>
</evidence>
<reference evidence="3 4" key="1">
    <citation type="submission" date="2016-10" db="EMBL/GenBank/DDBJ databases">
        <authorList>
            <person name="de Groot N.N."/>
        </authorList>
    </citation>
    <scope>NUCLEOTIDE SEQUENCE [LARGE SCALE GENOMIC DNA]</scope>
    <source>
        <strain evidence="3 4">DSM 11457</strain>
    </source>
</reference>
<organism evidence="3 4">
    <name type="scientific">Roseovarius tolerans</name>
    <dbReference type="NCBI Taxonomy" id="74031"/>
    <lineage>
        <taxon>Bacteria</taxon>
        <taxon>Pseudomonadati</taxon>
        <taxon>Pseudomonadota</taxon>
        <taxon>Alphaproteobacteria</taxon>
        <taxon>Rhodobacterales</taxon>
        <taxon>Roseobacteraceae</taxon>
        <taxon>Roseovarius</taxon>
    </lineage>
</organism>
<dbReference type="Gene3D" id="1.10.260.40">
    <property type="entry name" value="lambda repressor-like DNA-binding domains"/>
    <property type="match status" value="1"/>
</dbReference>
<proteinExistence type="predicted"/>
<evidence type="ECO:0000259" key="2">
    <source>
        <dbReference type="PROSITE" id="PS50943"/>
    </source>
</evidence>
<evidence type="ECO:0000313" key="3">
    <source>
        <dbReference type="EMBL" id="SEM20739.1"/>
    </source>
</evidence>
<dbReference type="EMBL" id="FOBO01000003">
    <property type="protein sequence ID" value="SEM20739.1"/>
    <property type="molecule type" value="Genomic_DNA"/>
</dbReference>
<protein>
    <submittedName>
        <fullName evidence="3">Helix-turn-helix</fullName>
    </submittedName>
</protein>
<dbReference type="SMART" id="SM00530">
    <property type="entry name" value="HTH_XRE"/>
    <property type="match status" value="1"/>
</dbReference>
<dbReference type="Pfam" id="PF01381">
    <property type="entry name" value="HTH_3"/>
    <property type="match status" value="1"/>
</dbReference>
<accession>A0A1H7WI77</accession>